<feature type="compositionally biased region" description="Basic and acidic residues" evidence="2">
    <location>
        <begin position="122"/>
        <end position="136"/>
    </location>
</feature>
<name>A0A8S3V8X3_MYTED</name>
<dbReference type="InterPro" id="IPR001130">
    <property type="entry name" value="TatD-like"/>
</dbReference>
<dbReference type="EMBL" id="CAJPWZ010003138">
    <property type="protein sequence ID" value="CAG2252981.1"/>
    <property type="molecule type" value="Genomic_DNA"/>
</dbReference>
<feature type="compositionally biased region" description="Basic and acidic residues" evidence="2">
    <location>
        <begin position="79"/>
        <end position="89"/>
    </location>
</feature>
<reference evidence="3" key="1">
    <citation type="submission" date="2021-03" db="EMBL/GenBank/DDBJ databases">
        <authorList>
            <person name="Bekaert M."/>
        </authorList>
    </citation>
    <scope>NUCLEOTIDE SEQUENCE</scope>
</reference>
<dbReference type="PANTHER" id="PTHR46363">
    <property type="entry name" value="DEOXYRIBONUCLEASE TATDN2-RELATED"/>
    <property type="match status" value="1"/>
</dbReference>
<gene>
    <name evidence="3" type="ORF">MEDL_64558</name>
</gene>
<feature type="compositionally biased region" description="Basic and acidic residues" evidence="2">
    <location>
        <begin position="8"/>
        <end position="27"/>
    </location>
</feature>
<dbReference type="CDD" id="cd01310">
    <property type="entry name" value="TatD_DNAse"/>
    <property type="match status" value="1"/>
</dbReference>
<dbReference type="GO" id="GO:0016788">
    <property type="term" value="F:hydrolase activity, acting on ester bonds"/>
    <property type="evidence" value="ECO:0007669"/>
    <property type="project" value="InterPro"/>
</dbReference>
<dbReference type="AlphaFoldDB" id="A0A8S3V8X3"/>
<evidence type="ECO:0000256" key="2">
    <source>
        <dbReference type="SAM" id="MobiDB-lite"/>
    </source>
</evidence>
<dbReference type="EC" id="3.1.21.-" evidence="3"/>
<feature type="region of interest" description="Disordered" evidence="2">
    <location>
        <begin position="1"/>
        <end position="236"/>
    </location>
</feature>
<dbReference type="PANTHER" id="PTHR46363:SF1">
    <property type="entry name" value="DEOXYRIBONUCLEASE TATDN2-RELATED"/>
    <property type="match status" value="1"/>
</dbReference>
<dbReference type="Gene3D" id="3.20.20.140">
    <property type="entry name" value="Metal-dependent hydrolases"/>
    <property type="match status" value="1"/>
</dbReference>
<feature type="compositionally biased region" description="Basic and acidic residues" evidence="2">
    <location>
        <begin position="47"/>
        <end position="65"/>
    </location>
</feature>
<dbReference type="Proteomes" id="UP000683360">
    <property type="component" value="Unassembled WGS sequence"/>
</dbReference>
<dbReference type="InterPro" id="IPR032466">
    <property type="entry name" value="Metal_Hydrolase"/>
</dbReference>
<dbReference type="SUPFAM" id="SSF51556">
    <property type="entry name" value="Metallo-dependent hydrolases"/>
    <property type="match status" value="1"/>
</dbReference>
<evidence type="ECO:0000313" key="3">
    <source>
        <dbReference type="EMBL" id="CAG2252981.1"/>
    </source>
</evidence>
<sequence length="693" mass="77939">MSSASDEGSFKRGNDWKFGREQAERKKKDAGHRGAGSRLPASTQRLSRRDIDRSGRRARTLKERSQSPQENSRGRKRGKAPERWSEARLARTSSWSETDTQSDLEGDGSPPRRVTMKSVCIPKDHEGKARQTESRSKSPVQRGVTVDRGDPTQTMRPAGGFKQRAKNPEKRAKENWKRAERRRRALLREEKGPSQKSQKNSQETRRTMGHSRPSIPSPALSRRDEDKSASQETDGFRLCPVDGCNVRAINIEPHIRGEHLVEIFQELSGGLRSNLLVRARFEALQTQSKMILGKVDIWGLAAWVNRQVKNWPRTVEEVEMGPMREVCAAGGWTLPSQFTLVPVNSPGVLIHWRIQILIMSWIGERRSQELREMYPVGSILSQGRIGPPLNHSQASASMETSPRLENAVSRPRPITVDAHFHLDRAWAKTNLPGRPNLRQYMEMRLPSSQLYAIDVRGGVINFCDPRTWPSDEELEVQDQSWVVAMGVHPKKARELDDARAFRLETLLKTGKLRVLGEVGLDFSTGAPQPQIQISTLRWVLAMASQGGVPVVLHVRGSKDDVHSAQAHIQCIRQCRAILNKGHPIHLHCFDGGWEQAQQWMDNFPGVHFGFTGAVNAFSEDQKLAVVRIPRDRLLLESDAPYFRPAWVPRAGYGHPKYLAEVARGIAAIRQGATVDGALQEGGMNALRFYGLRV</sequence>
<feature type="compositionally biased region" description="Basic and acidic residues" evidence="2">
    <location>
        <begin position="166"/>
        <end position="178"/>
    </location>
</feature>
<organism evidence="3 4">
    <name type="scientific">Mytilus edulis</name>
    <name type="common">Blue mussel</name>
    <dbReference type="NCBI Taxonomy" id="6550"/>
    <lineage>
        <taxon>Eukaryota</taxon>
        <taxon>Metazoa</taxon>
        <taxon>Spiralia</taxon>
        <taxon>Lophotrochozoa</taxon>
        <taxon>Mollusca</taxon>
        <taxon>Bivalvia</taxon>
        <taxon>Autobranchia</taxon>
        <taxon>Pteriomorphia</taxon>
        <taxon>Mytilida</taxon>
        <taxon>Mytiloidea</taxon>
        <taxon>Mytilidae</taxon>
        <taxon>Mytilinae</taxon>
        <taxon>Mytilus</taxon>
    </lineage>
</organism>
<dbReference type="Pfam" id="PF01026">
    <property type="entry name" value="TatD_DNase"/>
    <property type="match status" value="1"/>
</dbReference>
<evidence type="ECO:0000256" key="1">
    <source>
        <dbReference type="ARBA" id="ARBA00009275"/>
    </source>
</evidence>
<dbReference type="OrthoDB" id="6108553at2759"/>
<keyword evidence="3" id="KW-0378">Hydrolase</keyword>
<accession>A0A8S3V8X3</accession>
<comment type="caution">
    <text evidence="3">The sequence shown here is derived from an EMBL/GenBank/DDBJ whole genome shotgun (WGS) entry which is preliminary data.</text>
</comment>
<evidence type="ECO:0000313" key="4">
    <source>
        <dbReference type="Proteomes" id="UP000683360"/>
    </source>
</evidence>
<proteinExistence type="inferred from homology"/>
<comment type="similarity">
    <text evidence="1">Belongs to the metallo-dependent hydrolases superfamily. TatD-type hydrolase family.</text>
</comment>
<keyword evidence="4" id="KW-1185">Reference proteome</keyword>
<protein>
    <submittedName>
        <fullName evidence="3">TatD</fullName>
        <ecNumber evidence="3">3.1.21.-</ecNumber>
    </submittedName>
</protein>